<dbReference type="EMBL" id="JACHBK010000011">
    <property type="protein sequence ID" value="MBB5537871.1"/>
    <property type="molecule type" value="Genomic_DNA"/>
</dbReference>
<dbReference type="AlphaFoldDB" id="A0A7W8UEJ4"/>
<organism evidence="1 2">
    <name type="scientific">Rhizobium giardinii</name>
    <dbReference type="NCBI Taxonomy" id="56731"/>
    <lineage>
        <taxon>Bacteria</taxon>
        <taxon>Pseudomonadati</taxon>
        <taxon>Pseudomonadota</taxon>
        <taxon>Alphaproteobacteria</taxon>
        <taxon>Hyphomicrobiales</taxon>
        <taxon>Rhizobiaceae</taxon>
        <taxon>Rhizobium/Agrobacterium group</taxon>
        <taxon>Rhizobium</taxon>
    </lineage>
</organism>
<dbReference type="RefSeq" id="WP_018329856.1">
    <property type="nucleotide sequence ID" value="NZ_JACHBK010000011.1"/>
</dbReference>
<proteinExistence type="predicted"/>
<reference evidence="1 2" key="1">
    <citation type="submission" date="2020-08" db="EMBL/GenBank/DDBJ databases">
        <title>Genomic Encyclopedia of Type Strains, Phase IV (KMG-V): Genome sequencing to study the core and pangenomes of soil and plant-associated prokaryotes.</title>
        <authorList>
            <person name="Whitman W."/>
        </authorList>
    </citation>
    <scope>NUCLEOTIDE SEQUENCE [LARGE SCALE GENOMIC DNA]</scope>
    <source>
        <strain evidence="1 2">SEMIA 4084</strain>
    </source>
</reference>
<protein>
    <submittedName>
        <fullName evidence="1">Uncharacterized protein</fullName>
    </submittedName>
</protein>
<name>A0A7W8UEJ4_9HYPH</name>
<keyword evidence="2" id="KW-1185">Reference proteome</keyword>
<evidence type="ECO:0000313" key="1">
    <source>
        <dbReference type="EMBL" id="MBB5537871.1"/>
    </source>
</evidence>
<comment type="caution">
    <text evidence="1">The sequence shown here is derived from an EMBL/GenBank/DDBJ whole genome shotgun (WGS) entry which is preliminary data.</text>
</comment>
<sequence length="71" mass="6969">MSKVVIIGFPGDPTLYVADIDAGTVMPISNVTGALASASQLRGSGGVVVKNVDFAVAIASAASVSAGLFDT</sequence>
<dbReference type="Proteomes" id="UP000585507">
    <property type="component" value="Unassembled WGS sequence"/>
</dbReference>
<accession>A0A7W8UEJ4</accession>
<gene>
    <name evidence="1" type="ORF">GGD55_004592</name>
</gene>
<evidence type="ECO:0000313" key="2">
    <source>
        <dbReference type="Proteomes" id="UP000585507"/>
    </source>
</evidence>